<feature type="transmembrane region" description="Helical" evidence="1">
    <location>
        <begin position="171"/>
        <end position="192"/>
    </location>
</feature>
<dbReference type="PANTHER" id="PTHR35804">
    <property type="entry name" value="LYSINE EXPORTER LYSO"/>
    <property type="match status" value="1"/>
</dbReference>
<feature type="transmembrane region" description="Helical" evidence="1">
    <location>
        <begin position="6"/>
        <end position="24"/>
    </location>
</feature>
<dbReference type="GO" id="GO:0015661">
    <property type="term" value="F:L-lysine efflux transmembrane transporter activity"/>
    <property type="evidence" value="ECO:0007669"/>
    <property type="project" value="InterPro"/>
</dbReference>
<dbReference type="InterPro" id="IPR005642">
    <property type="entry name" value="LysO"/>
</dbReference>
<gene>
    <name evidence="2" type="ORF">ANDA3_1142</name>
    <name evidence="3" type="ORF">DAR2_1012</name>
    <name evidence="4" type="ORF">DAR3_1009</name>
</gene>
<dbReference type="GO" id="GO:0005886">
    <property type="term" value="C:plasma membrane"/>
    <property type="evidence" value="ECO:0007669"/>
    <property type="project" value="TreeGrafter"/>
</dbReference>
<feature type="transmembrane region" description="Helical" evidence="1">
    <location>
        <begin position="239"/>
        <end position="260"/>
    </location>
</feature>
<accession>A0A484SFR2</accession>
<protein>
    <submittedName>
        <fullName evidence="3">Surface protein</fullName>
    </submittedName>
</protein>
<keyword evidence="1" id="KW-1133">Transmembrane helix</keyword>
<evidence type="ECO:0000313" key="4">
    <source>
        <dbReference type="EMBL" id="VFR87504.1"/>
    </source>
</evidence>
<evidence type="ECO:0000313" key="2">
    <source>
        <dbReference type="EMBL" id="VFR23456.1"/>
    </source>
</evidence>
<dbReference type="EMBL" id="CAADIL010000003">
    <property type="protein sequence ID" value="VFR61396.1"/>
    <property type="molecule type" value="Genomic_DNA"/>
</dbReference>
<organism evidence="3">
    <name type="scientific">plant metagenome</name>
    <dbReference type="NCBI Taxonomy" id="1297885"/>
    <lineage>
        <taxon>unclassified sequences</taxon>
        <taxon>metagenomes</taxon>
        <taxon>organismal metagenomes</taxon>
    </lineage>
</organism>
<dbReference type="PANTHER" id="PTHR35804:SF1">
    <property type="entry name" value="LYSINE EXPORTER LYSO"/>
    <property type="match status" value="1"/>
</dbReference>
<feature type="transmembrane region" description="Helical" evidence="1">
    <location>
        <begin position="109"/>
        <end position="130"/>
    </location>
</feature>
<evidence type="ECO:0000313" key="3">
    <source>
        <dbReference type="EMBL" id="VFR61396.1"/>
    </source>
</evidence>
<evidence type="ECO:0000256" key="1">
    <source>
        <dbReference type="SAM" id="Phobius"/>
    </source>
</evidence>
<sequence>MTILASLAPILGALMVGWIAGRVIPQSWRAGLIRLIGPLVWLLLFLIGMEFGEVVSSARTLGAALYKASVFALLTTLIPCLLIGALLRRNRREAMPFAKGERIAQLWQPLKECAIALLMVALGGLSFVLMHKAGAESIPLPSSWSFLLLLIALVGIDLAQLRLDASWRSPYALAIPLLVVAGSLLGACGAAWLTGEALSVSLALSSGFGWFTLSSVMIGNVLGQDYGTVALMTDLLRELLAIAILYLMGTRHPFAAVGSAGATALDSTLPIVKQACATEIVPLALVSGFVLTVLAPVLMASFLAR</sequence>
<keyword evidence="1" id="KW-0812">Transmembrane</keyword>
<dbReference type="AlphaFoldDB" id="A0A484SFR2"/>
<feature type="transmembrane region" description="Helical" evidence="1">
    <location>
        <begin position="69"/>
        <end position="88"/>
    </location>
</feature>
<feature type="transmembrane region" description="Helical" evidence="1">
    <location>
        <begin position="142"/>
        <end position="159"/>
    </location>
</feature>
<dbReference type="EMBL" id="CAADIJ010000028">
    <property type="protein sequence ID" value="VFR87504.1"/>
    <property type="molecule type" value="Genomic_DNA"/>
</dbReference>
<feature type="transmembrane region" description="Helical" evidence="1">
    <location>
        <begin position="280"/>
        <end position="304"/>
    </location>
</feature>
<keyword evidence="1" id="KW-0472">Membrane</keyword>
<feature type="transmembrane region" description="Helical" evidence="1">
    <location>
        <begin position="198"/>
        <end position="218"/>
    </location>
</feature>
<feature type="transmembrane region" description="Helical" evidence="1">
    <location>
        <begin position="31"/>
        <end position="49"/>
    </location>
</feature>
<dbReference type="Pfam" id="PF03956">
    <property type="entry name" value="Lys_export"/>
    <property type="match status" value="1"/>
</dbReference>
<reference evidence="3" key="1">
    <citation type="submission" date="2019-03" db="EMBL/GenBank/DDBJ databases">
        <authorList>
            <person name="Danneels B."/>
        </authorList>
    </citation>
    <scope>NUCLEOTIDE SEQUENCE</scope>
</reference>
<proteinExistence type="predicted"/>
<name>A0A484SFR2_9ZZZZ</name>
<dbReference type="EMBL" id="CAADIC010000003">
    <property type="protein sequence ID" value="VFR23456.1"/>
    <property type="molecule type" value="Genomic_DNA"/>
</dbReference>